<keyword evidence="4" id="KW-0804">Transcription</keyword>
<dbReference type="Pfam" id="PF04082">
    <property type="entry name" value="Fungal_trans"/>
    <property type="match status" value="1"/>
</dbReference>
<protein>
    <submittedName>
        <fullName evidence="9">C2H2 type zinc finger domain protein</fullName>
    </submittedName>
</protein>
<dbReference type="STRING" id="1097556.R4X7A5"/>
<dbReference type="GO" id="GO:0003677">
    <property type="term" value="F:DNA binding"/>
    <property type="evidence" value="ECO:0007669"/>
    <property type="project" value="InterPro"/>
</dbReference>
<evidence type="ECO:0000313" key="9">
    <source>
        <dbReference type="EMBL" id="CCG80953.1"/>
    </source>
</evidence>
<dbReference type="EMBL" id="CAHR02000020">
    <property type="protein sequence ID" value="CCG80953.1"/>
    <property type="molecule type" value="Genomic_DNA"/>
</dbReference>
<evidence type="ECO:0000256" key="7">
    <source>
        <dbReference type="SAM" id="Phobius"/>
    </source>
</evidence>
<evidence type="ECO:0000256" key="5">
    <source>
        <dbReference type="ARBA" id="ARBA00023242"/>
    </source>
</evidence>
<accession>R4X7A5</accession>
<dbReference type="GO" id="GO:0006351">
    <property type="term" value="P:DNA-templated transcription"/>
    <property type="evidence" value="ECO:0007669"/>
    <property type="project" value="InterPro"/>
</dbReference>
<dbReference type="AlphaFoldDB" id="R4X7A5"/>
<evidence type="ECO:0000256" key="1">
    <source>
        <dbReference type="ARBA" id="ARBA00022723"/>
    </source>
</evidence>
<keyword evidence="3" id="KW-0805">Transcription regulation</keyword>
<keyword evidence="10" id="KW-1185">Reference proteome</keyword>
<dbReference type="VEuPathDB" id="FungiDB:TAPDE_000617"/>
<evidence type="ECO:0000256" key="2">
    <source>
        <dbReference type="ARBA" id="ARBA00022833"/>
    </source>
</evidence>
<reference evidence="9 10" key="1">
    <citation type="journal article" date="2013" name="MBio">
        <title>Genome sequencing of the plant pathogen Taphrina deformans, the causal agent of peach leaf curl.</title>
        <authorList>
            <person name="Cisse O.H."/>
            <person name="Almeida J.M.G.C.F."/>
            <person name="Fonseca A."/>
            <person name="Kumar A.A."/>
            <person name="Salojaervi J."/>
            <person name="Overmyer K."/>
            <person name="Hauser P.M."/>
            <person name="Pagni M."/>
        </authorList>
    </citation>
    <scope>NUCLEOTIDE SEQUENCE [LARGE SCALE GENOMIC DNA]</scope>
    <source>
        <strain evidence="10">PYCC 5710 / ATCC 11124 / CBS 356.35 / IMI 108563 / JCM 9778 / NBRC 8474</strain>
    </source>
</reference>
<sequence length="855" mass="94971">MPARFNLGPSGLASSYPSSSNTPSSQPNYAAFNSSLASYSQIPALTTYGMASTNPSELSTSLMTNLTPYNSTPIPYTNEPFSSGGYTTGTTNTTTNTNTNNNSGNNNNAMLARNTTPIPVIYANFPSSGPVDRKTSVSPNYHTAVPSWPSAFKDGTESNVQTQNDYSLKGSGMSSVPISQSTSNGDYSQGGNSSSEGLQRWLAVSQQSNPVNSILRLETTRLNSVHHAPKSQLSPYEHIQKITPLANSSLGHYARVEQTWYSRLSSQGRWPGTDKRWYDVLQGMSGDLFNTVSPTCPMSPNGGRTRVSEACRVRMMNTIYPTVTNPYHPQSKPTENEQVRELTLQSFPSCAAFDKALDIYFSSFLREAPFLHMPAFSISTCHPLLLFVMSCIGFGLEKTHDGCHFVQSNFNCIRDRIVAELERKLSSTTQEAMSVFATSFLFLKLAALINDRDHLSPCQLLYISLISLAQMKGMFSEFGKRTNAEMYSGFNTLEEKWIAWGRIESLKRISVSLMRLDSAYGTFLRSAPIIRVANLEVLLPCDDKLFEAPTAQAWYTLLEEESYPIVMPPMTLMNSLDRLVGTTYLDYYSLHAVLNYLQLRSLDAYQKLLDFQATQEADQFVLVPFQYYLTEPSLHTMTLHVVAFVDSYRDLLPRFPSEWQRTNCLVFWHFLCLSLTMNQDLFEIAAGREGLRAASNAIDSIAMWSKTPAARRALVHAGCIYKLLAERTKSEMSSLYAAFATFAAALVMTLYVFANSGLDMEGPVYELTSEVQWQGFGLAGLNESATTINGSDAEAFILHGGPCLFRGQTLRGFAAARYVLDLYADLLKTCGRYNYREMSHILFMMSDLLKSAGES</sequence>
<feature type="compositionally biased region" description="Polar residues" evidence="6">
    <location>
        <begin position="157"/>
        <end position="195"/>
    </location>
</feature>
<name>R4X7A5_TAPDE</name>
<feature type="domain" description="Xylanolytic transcriptional activator regulatory" evidence="8">
    <location>
        <begin position="357"/>
        <end position="582"/>
    </location>
</feature>
<evidence type="ECO:0000259" key="8">
    <source>
        <dbReference type="Pfam" id="PF04082"/>
    </source>
</evidence>
<keyword evidence="5" id="KW-0539">Nucleus</keyword>
<feature type="region of interest" description="Disordered" evidence="6">
    <location>
        <begin position="145"/>
        <end position="195"/>
    </location>
</feature>
<comment type="caution">
    <text evidence="9">The sequence shown here is derived from an EMBL/GenBank/DDBJ whole genome shotgun (WGS) entry which is preliminary data.</text>
</comment>
<dbReference type="PANTHER" id="PTHR47660">
    <property type="entry name" value="TRANSCRIPTION FACTOR WITH C2H2 AND ZN(2)-CYS(6) DNA BINDING DOMAIN (EUROFUNG)-RELATED-RELATED"/>
    <property type="match status" value="1"/>
</dbReference>
<dbReference type="Proteomes" id="UP000013776">
    <property type="component" value="Unassembled WGS sequence"/>
</dbReference>
<keyword evidence="7" id="KW-0472">Membrane</keyword>
<keyword evidence="1" id="KW-0479">Metal-binding</keyword>
<evidence type="ECO:0000256" key="6">
    <source>
        <dbReference type="SAM" id="MobiDB-lite"/>
    </source>
</evidence>
<organism evidence="9 10">
    <name type="scientific">Taphrina deformans (strain PYCC 5710 / ATCC 11124 / CBS 356.35 / IMI 108563 / JCM 9778 / NBRC 8474)</name>
    <name type="common">Peach leaf curl fungus</name>
    <name type="synonym">Lalaria deformans</name>
    <dbReference type="NCBI Taxonomy" id="1097556"/>
    <lineage>
        <taxon>Eukaryota</taxon>
        <taxon>Fungi</taxon>
        <taxon>Dikarya</taxon>
        <taxon>Ascomycota</taxon>
        <taxon>Taphrinomycotina</taxon>
        <taxon>Taphrinomycetes</taxon>
        <taxon>Taphrinales</taxon>
        <taxon>Taphrinaceae</taxon>
        <taxon>Taphrina</taxon>
    </lineage>
</organism>
<keyword evidence="7" id="KW-1133">Transmembrane helix</keyword>
<dbReference type="PANTHER" id="PTHR47660:SF2">
    <property type="entry name" value="TRANSCRIPTION FACTOR WITH C2H2 AND ZN(2)-CYS(6) DNA BINDING DOMAIN (EUROFUNG)"/>
    <property type="match status" value="1"/>
</dbReference>
<evidence type="ECO:0000256" key="3">
    <source>
        <dbReference type="ARBA" id="ARBA00023015"/>
    </source>
</evidence>
<feature type="compositionally biased region" description="Low complexity" evidence="6">
    <location>
        <begin position="7"/>
        <end position="26"/>
    </location>
</feature>
<evidence type="ECO:0000313" key="10">
    <source>
        <dbReference type="Proteomes" id="UP000013776"/>
    </source>
</evidence>
<dbReference type="GO" id="GO:0008270">
    <property type="term" value="F:zinc ion binding"/>
    <property type="evidence" value="ECO:0007669"/>
    <property type="project" value="InterPro"/>
</dbReference>
<dbReference type="InterPro" id="IPR007219">
    <property type="entry name" value="XnlR_reg_dom"/>
</dbReference>
<keyword evidence="2" id="KW-0862">Zinc</keyword>
<evidence type="ECO:0000256" key="4">
    <source>
        <dbReference type="ARBA" id="ARBA00023163"/>
    </source>
</evidence>
<feature type="region of interest" description="Disordered" evidence="6">
    <location>
        <begin position="1"/>
        <end position="26"/>
    </location>
</feature>
<gene>
    <name evidence="9" type="ORF">TAPDE_000617</name>
</gene>
<keyword evidence="7" id="KW-0812">Transmembrane</keyword>
<dbReference type="eggNOG" id="KOG1721">
    <property type="taxonomic scope" value="Eukaryota"/>
</dbReference>
<dbReference type="OrthoDB" id="10018191at2759"/>
<proteinExistence type="predicted"/>
<feature type="transmembrane region" description="Helical" evidence="7">
    <location>
        <begin position="735"/>
        <end position="754"/>
    </location>
</feature>
<dbReference type="CDD" id="cd12148">
    <property type="entry name" value="fungal_TF_MHR"/>
    <property type="match status" value="1"/>
</dbReference>